<dbReference type="Gene3D" id="3.40.390.10">
    <property type="entry name" value="Collagenase (Catalytic Domain)"/>
    <property type="match status" value="1"/>
</dbReference>
<evidence type="ECO:0000256" key="2">
    <source>
        <dbReference type="ARBA" id="ARBA00022670"/>
    </source>
</evidence>
<dbReference type="PANTHER" id="PTHR43660:SF1">
    <property type="entry name" value="DIPEPTIDYL CARBOXYPEPTIDASE"/>
    <property type="match status" value="1"/>
</dbReference>
<dbReference type="GO" id="GO:0004180">
    <property type="term" value="F:carboxypeptidase activity"/>
    <property type="evidence" value="ECO:0007669"/>
    <property type="project" value="TreeGrafter"/>
</dbReference>
<comment type="caution">
    <text evidence="10">The sequence shown here is derived from an EMBL/GenBank/DDBJ whole genome shotgun (WGS) entry which is preliminary data.</text>
</comment>
<dbReference type="Proteomes" id="UP000490386">
    <property type="component" value="Unassembled WGS sequence"/>
</dbReference>
<evidence type="ECO:0000256" key="3">
    <source>
        <dbReference type="ARBA" id="ARBA00022723"/>
    </source>
</evidence>
<proteinExistence type="inferred from homology"/>
<dbReference type="Gene3D" id="1.10.1370.10">
    <property type="entry name" value="Neurolysin, domain 3"/>
    <property type="match status" value="1"/>
</dbReference>
<dbReference type="InterPro" id="IPR001567">
    <property type="entry name" value="Pept_M3A_M3B_dom"/>
</dbReference>
<feature type="domain" description="Peptidase M3A/M3B catalytic" evidence="9">
    <location>
        <begin position="238"/>
        <end position="694"/>
    </location>
</feature>
<evidence type="ECO:0000313" key="10">
    <source>
        <dbReference type="EMBL" id="KAB1636462.1"/>
    </source>
</evidence>
<keyword evidence="4 7" id="KW-0378">Hydrolase</keyword>
<dbReference type="CDD" id="cd06456">
    <property type="entry name" value="M3A_DCP"/>
    <property type="match status" value="1"/>
</dbReference>
<evidence type="ECO:0000259" key="9">
    <source>
        <dbReference type="Pfam" id="PF01432"/>
    </source>
</evidence>
<dbReference type="InterPro" id="IPR024079">
    <property type="entry name" value="MetalloPept_cat_dom_sf"/>
</dbReference>
<feature type="coiled-coil region" evidence="8">
    <location>
        <begin position="157"/>
        <end position="184"/>
    </location>
</feature>
<evidence type="ECO:0000256" key="1">
    <source>
        <dbReference type="ARBA" id="ARBA00006040"/>
    </source>
</evidence>
<dbReference type="InterPro" id="IPR024077">
    <property type="entry name" value="Neurolysin/TOP_dom2"/>
</dbReference>
<sequence>MTQTVQLDAENPFATPSALPFQLPPFGDVREEHFLPAFEAGMAEQLAEVQAITANTEAPTFANTVEALERSGQLLERTAAVFFTLSSGDATPGIDAIEAEIGPRLTAHEDSITLNRALFARIQSVYDAREEAELTDEQRFLVEKLHRNASLAGAGLDDASSARLRELNSRLAELEVQFDQKLQADSNALALVVDSAEELAGLDESAISAASAAAEARGLTGKYLISLVLFTGHPLLSTLTNRETRRKLFEASSARGSRGGDHDTRATALEMVRVRAERARLLGFENHAEAAAAKSTAGSASAIRARLEQLSTPAAANARREQEVLQATIDAEQAAIGEPSFALEPWDWAFYTEKVRARDYAVDTSQMRPFFEANAVLENGVFYAANQLFGVTFTHRPELRGHHADAVVYEVSNEDGTEVGLFSLDLYTRDSKRGGAWMNSVIQQNRLLGEPTVVLNTLNVPKPAEGSPTLLTFDEVETLFHEFGHALHGLFALVDYPSLGGTNVPRDFVEYPSQVNEMWMLWPEVLRTYAKHHETGEPLSEELVERLLDSASFNEGFGTSEYLAASVIDLEWHSLSPEEAAEVSDVEAFEQQVLQRYGLDLPAVPPRYTLPYFQHIFAGGYSAGYYGYIWSEVLDAATVDWFAEQAELDGGLRAAGEKFRRSILEPGGSRDAMSLVVDLLGGPAPIEPLLKRRGLQ</sequence>
<evidence type="ECO:0000256" key="7">
    <source>
        <dbReference type="RuleBase" id="RU003435"/>
    </source>
</evidence>
<keyword evidence="6 7" id="KW-0482">Metalloprotease</keyword>
<reference evidence="10 11" key="1">
    <citation type="submission" date="2019-09" db="EMBL/GenBank/DDBJ databases">
        <title>Phylogeny of genus Pseudoclavibacter and closely related genus.</title>
        <authorList>
            <person name="Li Y."/>
        </authorList>
    </citation>
    <scope>NUCLEOTIDE SEQUENCE [LARGE SCALE GENOMIC DNA]</scope>
    <source>
        <strain evidence="10 11">THG-MD12</strain>
    </source>
</reference>
<accession>A0A7J5AY97</accession>
<keyword evidence="11" id="KW-1185">Reference proteome</keyword>
<keyword evidence="2 7" id="KW-0645">Protease</keyword>
<dbReference type="RefSeq" id="WP_151424760.1">
    <property type="nucleotide sequence ID" value="NZ_WBJX01000006.1"/>
</dbReference>
<comment type="cofactor">
    <cofactor evidence="7">
        <name>Zn(2+)</name>
        <dbReference type="ChEBI" id="CHEBI:29105"/>
    </cofactor>
    <text evidence="7">Binds 1 zinc ion.</text>
</comment>
<organism evidence="10 11">
    <name type="scientific">Pseudoclavibacter terrae</name>
    <dbReference type="NCBI Taxonomy" id="1530195"/>
    <lineage>
        <taxon>Bacteria</taxon>
        <taxon>Bacillati</taxon>
        <taxon>Actinomycetota</taxon>
        <taxon>Actinomycetes</taxon>
        <taxon>Micrococcales</taxon>
        <taxon>Microbacteriaceae</taxon>
        <taxon>Pseudoclavibacter</taxon>
    </lineage>
</organism>
<dbReference type="FunFam" id="3.40.390.10:FF:000009">
    <property type="entry name" value="Oligopeptidase A"/>
    <property type="match status" value="1"/>
</dbReference>
<keyword evidence="5 7" id="KW-0862">Zinc</keyword>
<evidence type="ECO:0000313" key="11">
    <source>
        <dbReference type="Proteomes" id="UP000490386"/>
    </source>
</evidence>
<protein>
    <submittedName>
        <fullName evidence="10">M3 family metallopeptidase</fullName>
    </submittedName>
</protein>
<keyword evidence="8" id="KW-0175">Coiled coil</keyword>
<evidence type="ECO:0000256" key="5">
    <source>
        <dbReference type="ARBA" id="ARBA00022833"/>
    </source>
</evidence>
<dbReference type="GO" id="GO:0005829">
    <property type="term" value="C:cytosol"/>
    <property type="evidence" value="ECO:0007669"/>
    <property type="project" value="TreeGrafter"/>
</dbReference>
<evidence type="ECO:0000256" key="8">
    <source>
        <dbReference type="SAM" id="Coils"/>
    </source>
</evidence>
<dbReference type="GO" id="GO:0006508">
    <property type="term" value="P:proteolysis"/>
    <property type="evidence" value="ECO:0007669"/>
    <property type="project" value="UniProtKB-KW"/>
</dbReference>
<dbReference type="EMBL" id="WBJX01000006">
    <property type="protein sequence ID" value="KAB1636462.1"/>
    <property type="molecule type" value="Genomic_DNA"/>
</dbReference>
<dbReference type="PANTHER" id="PTHR43660">
    <property type="entry name" value="DIPEPTIDYL CARBOXYPEPTIDASE"/>
    <property type="match status" value="1"/>
</dbReference>
<dbReference type="InterPro" id="IPR045090">
    <property type="entry name" value="Pept_M3A_M3B"/>
</dbReference>
<evidence type="ECO:0000256" key="4">
    <source>
        <dbReference type="ARBA" id="ARBA00022801"/>
    </source>
</evidence>
<dbReference type="GO" id="GO:0046872">
    <property type="term" value="F:metal ion binding"/>
    <property type="evidence" value="ECO:0007669"/>
    <property type="project" value="UniProtKB-UniRule"/>
</dbReference>
<keyword evidence="3 7" id="KW-0479">Metal-binding</keyword>
<dbReference type="Pfam" id="PF01432">
    <property type="entry name" value="Peptidase_M3"/>
    <property type="match status" value="1"/>
</dbReference>
<dbReference type="OrthoDB" id="9773538at2"/>
<gene>
    <name evidence="10" type="ORF">F8O03_16065</name>
</gene>
<comment type="similarity">
    <text evidence="1 7">Belongs to the peptidase M3 family.</text>
</comment>
<evidence type="ECO:0000256" key="6">
    <source>
        <dbReference type="ARBA" id="ARBA00023049"/>
    </source>
</evidence>
<dbReference type="InterPro" id="IPR034005">
    <property type="entry name" value="M3A_DCP"/>
</dbReference>
<name>A0A7J5AY97_9MICO</name>
<dbReference type="SUPFAM" id="SSF55486">
    <property type="entry name" value="Metalloproteases ('zincins'), catalytic domain"/>
    <property type="match status" value="1"/>
</dbReference>
<dbReference type="GO" id="GO:0004222">
    <property type="term" value="F:metalloendopeptidase activity"/>
    <property type="evidence" value="ECO:0007669"/>
    <property type="project" value="InterPro"/>
</dbReference>
<dbReference type="AlphaFoldDB" id="A0A7J5AY97"/>